<evidence type="ECO:0000259" key="6">
    <source>
        <dbReference type="SMART" id="SM00062"/>
    </source>
</evidence>
<comment type="subcellular location">
    <subcellularLocation>
        <location evidence="1">Cell envelope</location>
    </subcellularLocation>
</comment>
<comment type="similarity">
    <text evidence="2 4">Belongs to the bacterial solute-binding protein 3 family.</text>
</comment>
<feature type="chain" id="PRO_5022027274" evidence="5">
    <location>
        <begin position="28"/>
        <end position="326"/>
    </location>
</feature>
<dbReference type="InterPro" id="IPR018313">
    <property type="entry name" value="SBP_3_CS"/>
</dbReference>
<protein>
    <submittedName>
        <fullName evidence="7">Amino acid ABC transporter substrate-binding protein</fullName>
    </submittedName>
</protein>
<feature type="signal peptide" evidence="5">
    <location>
        <begin position="1"/>
        <end position="27"/>
    </location>
</feature>
<dbReference type="CDD" id="cd13530">
    <property type="entry name" value="PBP2_peptides_like"/>
    <property type="match status" value="1"/>
</dbReference>
<dbReference type="PANTHER" id="PTHR35936:SF19">
    <property type="entry name" value="AMINO-ACID-BINDING PROTEIN YXEM-RELATED"/>
    <property type="match status" value="1"/>
</dbReference>
<keyword evidence="8" id="KW-1185">Reference proteome</keyword>
<evidence type="ECO:0000256" key="5">
    <source>
        <dbReference type="SAM" id="SignalP"/>
    </source>
</evidence>
<gene>
    <name evidence="7" type="ORF">FN976_23285</name>
</gene>
<name>A0A562ZHY0_9BURK</name>
<accession>A0A562ZHY0</accession>
<dbReference type="GO" id="GO:0030313">
    <property type="term" value="C:cell envelope"/>
    <property type="evidence" value="ECO:0007669"/>
    <property type="project" value="UniProtKB-SubCell"/>
</dbReference>
<dbReference type="PANTHER" id="PTHR35936">
    <property type="entry name" value="MEMBRANE-BOUND LYTIC MUREIN TRANSGLYCOSYLASE F"/>
    <property type="match status" value="1"/>
</dbReference>
<dbReference type="SUPFAM" id="SSF53850">
    <property type="entry name" value="Periplasmic binding protein-like II"/>
    <property type="match status" value="1"/>
</dbReference>
<dbReference type="EMBL" id="VOBQ01000020">
    <property type="protein sequence ID" value="TWO68200.1"/>
    <property type="molecule type" value="Genomic_DNA"/>
</dbReference>
<evidence type="ECO:0000256" key="3">
    <source>
        <dbReference type="ARBA" id="ARBA00022729"/>
    </source>
</evidence>
<organism evidence="7 8">
    <name type="scientific">Caenimonas sedimenti</name>
    <dbReference type="NCBI Taxonomy" id="2596921"/>
    <lineage>
        <taxon>Bacteria</taxon>
        <taxon>Pseudomonadati</taxon>
        <taxon>Pseudomonadota</taxon>
        <taxon>Betaproteobacteria</taxon>
        <taxon>Burkholderiales</taxon>
        <taxon>Comamonadaceae</taxon>
        <taxon>Caenimonas</taxon>
    </lineage>
</organism>
<evidence type="ECO:0000313" key="8">
    <source>
        <dbReference type="Proteomes" id="UP000318199"/>
    </source>
</evidence>
<dbReference type="RefSeq" id="WP_145895476.1">
    <property type="nucleotide sequence ID" value="NZ_VOBQ01000020.1"/>
</dbReference>
<dbReference type="Proteomes" id="UP000318199">
    <property type="component" value="Unassembled WGS sequence"/>
</dbReference>
<dbReference type="Pfam" id="PF00497">
    <property type="entry name" value="SBP_bac_3"/>
    <property type="match status" value="1"/>
</dbReference>
<dbReference type="Gene3D" id="3.40.190.10">
    <property type="entry name" value="Periplasmic binding protein-like II"/>
    <property type="match status" value="2"/>
</dbReference>
<dbReference type="AlphaFoldDB" id="A0A562ZHY0"/>
<sequence>MTKTSGSWLRCLAAAVCLGGAALGAFAQAQAPMATAAKPAASVTPMPAASAVAAKPAAAASGTAAAAPTGHGTALVKVPDGRLLAPDIARIVTRGELVVAMLGVDTPPFFYEKNGELVGLEVDLAKAMAKELGVKVRFNRSAKTFNSTVDLVARGEADMAVSKISRTLARSQIISFTQPYLTLNHALILNRVAFAQFARERPVTDVIRRYNGTIGVIAKSSFQDYAGRYFPKAKVKEYPGWPDVLKALEKGEVMAAYRDEFEIKRILKTDPTSSLTLRTVTLKDLEDTLGIAIGINDRTLLAFANEYLTQRTDKLNINKVLAALEN</sequence>
<proteinExistence type="inferred from homology"/>
<evidence type="ECO:0000256" key="2">
    <source>
        <dbReference type="ARBA" id="ARBA00010333"/>
    </source>
</evidence>
<feature type="domain" description="Solute-binding protein family 3/N-terminal" evidence="6">
    <location>
        <begin position="96"/>
        <end position="320"/>
    </location>
</feature>
<keyword evidence="3 5" id="KW-0732">Signal</keyword>
<comment type="caution">
    <text evidence="7">The sequence shown here is derived from an EMBL/GenBank/DDBJ whole genome shotgun (WGS) entry which is preliminary data.</text>
</comment>
<evidence type="ECO:0000313" key="7">
    <source>
        <dbReference type="EMBL" id="TWO68200.1"/>
    </source>
</evidence>
<dbReference type="SMART" id="SM00062">
    <property type="entry name" value="PBPb"/>
    <property type="match status" value="1"/>
</dbReference>
<evidence type="ECO:0000256" key="1">
    <source>
        <dbReference type="ARBA" id="ARBA00004196"/>
    </source>
</evidence>
<dbReference type="PROSITE" id="PS01039">
    <property type="entry name" value="SBP_BACTERIAL_3"/>
    <property type="match status" value="1"/>
</dbReference>
<dbReference type="OrthoDB" id="5363083at2"/>
<reference evidence="7 8" key="1">
    <citation type="submission" date="2019-07" db="EMBL/GenBank/DDBJ databases">
        <title>Caenimonas sedimenti sp. nov., isolated from activated sludge.</title>
        <authorList>
            <person name="Xu J."/>
        </authorList>
    </citation>
    <scope>NUCLEOTIDE SEQUENCE [LARGE SCALE GENOMIC DNA]</scope>
    <source>
        <strain evidence="7 8">HX-9-20</strain>
    </source>
</reference>
<dbReference type="InterPro" id="IPR001638">
    <property type="entry name" value="Solute-binding_3/MltF_N"/>
</dbReference>
<evidence type="ECO:0000256" key="4">
    <source>
        <dbReference type="RuleBase" id="RU003744"/>
    </source>
</evidence>